<dbReference type="AlphaFoldDB" id="A0A2M8LFZ7"/>
<feature type="domain" description="FtsK gamma" evidence="3">
    <location>
        <begin position="70"/>
        <end position="135"/>
    </location>
</feature>
<dbReference type="Proteomes" id="UP000231436">
    <property type="component" value="Unassembled WGS sequence"/>
</dbReference>
<feature type="region of interest" description="Disordered" evidence="2">
    <location>
        <begin position="194"/>
        <end position="236"/>
    </location>
</feature>
<feature type="compositionally biased region" description="Polar residues" evidence="2">
    <location>
        <begin position="819"/>
        <end position="837"/>
    </location>
</feature>
<reference evidence="5" key="1">
    <citation type="submission" date="2017-09" db="EMBL/GenBank/DDBJ databases">
        <title>Depth-based differentiation of microbial function through sediment-hosted aquifers and enrichment of novel symbionts in the deep terrestrial subsurface.</title>
        <authorList>
            <person name="Probst A.J."/>
            <person name="Ladd B."/>
            <person name="Jarett J.K."/>
            <person name="Geller-Mcgrath D.E."/>
            <person name="Sieber C.M.K."/>
            <person name="Emerson J.B."/>
            <person name="Anantharaman K."/>
            <person name="Thomas B.C."/>
            <person name="Malmstrom R."/>
            <person name="Stieglmeier M."/>
            <person name="Klingl A."/>
            <person name="Woyke T."/>
            <person name="Ryan C.M."/>
            <person name="Banfield J.F."/>
        </authorList>
    </citation>
    <scope>NUCLEOTIDE SEQUENCE [LARGE SCALE GENOMIC DNA]</scope>
</reference>
<accession>A0A2M8LFZ7</accession>
<feature type="compositionally biased region" description="Polar residues" evidence="2">
    <location>
        <begin position="904"/>
        <end position="913"/>
    </location>
</feature>
<dbReference type="InterPro" id="IPR036388">
    <property type="entry name" value="WH-like_DNA-bd_sf"/>
</dbReference>
<dbReference type="InterPro" id="IPR036390">
    <property type="entry name" value="WH_DNA-bd_sf"/>
</dbReference>
<feature type="compositionally biased region" description="Low complexity" evidence="2">
    <location>
        <begin position="157"/>
        <end position="166"/>
    </location>
</feature>
<dbReference type="InterPro" id="IPR018541">
    <property type="entry name" value="Ftsk_gamma"/>
</dbReference>
<organism evidence="4 5">
    <name type="scientific">Candidatus Uhrbacteria bacterium CG10_big_fil_rev_8_21_14_0_10_48_16</name>
    <dbReference type="NCBI Taxonomy" id="1975038"/>
    <lineage>
        <taxon>Bacteria</taxon>
        <taxon>Candidatus Uhriibacteriota</taxon>
    </lineage>
</organism>
<evidence type="ECO:0000313" key="4">
    <source>
        <dbReference type="EMBL" id="PJE76358.1"/>
    </source>
</evidence>
<comment type="caution">
    <text evidence="4">The sequence shown here is derived from an EMBL/GenBank/DDBJ whole genome shotgun (WGS) entry which is preliminary data.</text>
</comment>
<evidence type="ECO:0000256" key="2">
    <source>
        <dbReference type="SAM" id="MobiDB-lite"/>
    </source>
</evidence>
<evidence type="ECO:0000259" key="3">
    <source>
        <dbReference type="SMART" id="SM00843"/>
    </source>
</evidence>
<feature type="region of interest" description="Disordered" evidence="2">
    <location>
        <begin position="819"/>
        <end position="839"/>
    </location>
</feature>
<dbReference type="Gene3D" id="1.10.10.10">
    <property type="entry name" value="Winged helix-like DNA-binding domain superfamily/Winged helix DNA-binding domain"/>
    <property type="match status" value="1"/>
</dbReference>
<dbReference type="PANTHER" id="PTHR13361:SF1">
    <property type="entry name" value="WW DOMAIN-BINDING PROTEIN 11"/>
    <property type="match status" value="1"/>
</dbReference>
<feature type="region of interest" description="Disordered" evidence="2">
    <location>
        <begin position="897"/>
        <end position="921"/>
    </location>
</feature>
<sequence length="989" mass="104801">MSPLPRPEDMPKPPGAEPAKKKFGRMAMPPGPDGASPKPAPEVVAPPTAPAPEVSPAPTPASDAGPVAVDTSSTPELDQAVAFLLAGNNATLKGLSKELGISPTEAKLLLEDMETRGIIGPAKPGKAREILVTEWPPKVATPAGPDTSAPVPPVAPAIPTLSTPTRSTPPPVISPVTPPPVIPPVTPSIPPVIPPLGTPTRTTPAPDTGAPAPGSPDTGPTTPDTTAPDAGGATGKWESIKSTFIGAYERFASKFKGEVQPDQEKSYEGTIGDLAKNAATGFLSVVASYTGVKIVADLPQWLYQKYFTNPAERQRIKEAFALKETELGDTTDPSAIDQKKARLEEAINASKFLTTEKKAELLTRLQDTVETYEKEDKAKRAERDEKIAKLLDEAIQTRVKNTQVLKEALNSALMVTGLSAMRGVAYGAVSVYERHKEVMASPERSASYFKEMVVKGFTETAHNLIGGGADTWTGKGLNFVKGATNVMRVAGFTELAISEYLEEGGPSGMIEASLKAFEQKGVISAVGGNISAPWERLGELMTGAKDLVTGDSAPSPGTTTPDAGAPVATTPDAGAVTANTTSPDTAIAGGATAVAMAETVPHIEYPEALVETGTVQKGDGIIKILERQGISSTSALETAREAGLVRAGGDTRLTTEAIGRLSILANTSPDGDVTITFFDTETDTVLTIDQAREAGFTYESGTVPGEIATDAEAVGHTAETTELPLIDSPEVPNDLLDNTFHLYTDTDGNFNGLDHGPGDALARMVQALKELELAGHGESAEAKFIYKQFLILADQGALPEQVDNLSPGFVELDTVVPTQTGEASSSQELPQDASGETQPLRRFKGESGKVRFKYDEDGGVRDAFIPAYTPKPADVESALAEWDLTRDEVEAHFMQKNGGRWTSGDGTSQTDYATSPRDGFAGADAKDQYREFSRVVEKLDRQEATLYEMEEAGLTNTPEYAYWKKETAELAKYVGTKMKKEFQITERPI</sequence>
<keyword evidence="1" id="KW-0175">Coiled coil</keyword>
<evidence type="ECO:0000256" key="1">
    <source>
        <dbReference type="SAM" id="Coils"/>
    </source>
</evidence>
<feature type="compositionally biased region" description="Basic and acidic residues" evidence="2">
    <location>
        <begin position="1"/>
        <end position="11"/>
    </location>
</feature>
<gene>
    <name evidence="4" type="ORF">COV05_04965</name>
</gene>
<feature type="compositionally biased region" description="Low complexity" evidence="2">
    <location>
        <begin position="198"/>
        <end position="231"/>
    </location>
</feature>
<name>A0A2M8LFZ7_9BACT</name>
<feature type="coiled-coil region" evidence="1">
    <location>
        <begin position="336"/>
        <end position="382"/>
    </location>
</feature>
<feature type="compositionally biased region" description="Low complexity" evidence="2">
    <location>
        <begin position="35"/>
        <end position="46"/>
    </location>
</feature>
<evidence type="ECO:0000313" key="5">
    <source>
        <dbReference type="Proteomes" id="UP000231436"/>
    </source>
</evidence>
<feature type="region of interest" description="Disordered" evidence="2">
    <location>
        <begin position="137"/>
        <end position="171"/>
    </location>
</feature>
<dbReference type="SUPFAM" id="SSF46785">
    <property type="entry name" value="Winged helix' DNA-binding domain"/>
    <property type="match status" value="1"/>
</dbReference>
<proteinExistence type="predicted"/>
<dbReference type="SMART" id="SM00843">
    <property type="entry name" value="Ftsk_gamma"/>
    <property type="match status" value="1"/>
</dbReference>
<feature type="compositionally biased region" description="Pro residues" evidence="2">
    <location>
        <begin position="47"/>
        <end position="59"/>
    </location>
</feature>
<feature type="region of interest" description="Disordered" evidence="2">
    <location>
        <begin position="1"/>
        <end position="73"/>
    </location>
</feature>
<dbReference type="PANTHER" id="PTHR13361">
    <property type="entry name" value="WW DOMAIN-BINDING PROTEIN 11"/>
    <property type="match status" value="1"/>
</dbReference>
<protein>
    <recommendedName>
        <fullName evidence="3">FtsK gamma domain-containing protein</fullName>
    </recommendedName>
</protein>
<dbReference type="EMBL" id="PFEU01000028">
    <property type="protein sequence ID" value="PJE76358.1"/>
    <property type="molecule type" value="Genomic_DNA"/>
</dbReference>